<evidence type="ECO:0000313" key="4">
    <source>
        <dbReference type="Proteomes" id="UP000317494"/>
    </source>
</evidence>
<reference evidence="3 4" key="1">
    <citation type="journal article" date="2019" name="Sci. Rep.">
        <title>Comparative genomics of chytrid fungi reveal insights into the obligate biotrophic and pathogenic lifestyle of Synchytrium endobioticum.</title>
        <authorList>
            <person name="van de Vossenberg B.T.L.H."/>
            <person name="Warris S."/>
            <person name="Nguyen H.D.T."/>
            <person name="van Gent-Pelzer M.P.E."/>
            <person name="Joly D.L."/>
            <person name="van de Geest H.C."/>
            <person name="Bonants P.J.M."/>
            <person name="Smith D.S."/>
            <person name="Levesque C.A."/>
            <person name="van der Lee T.A.J."/>
        </authorList>
    </citation>
    <scope>NUCLEOTIDE SEQUENCE [LARGE SCALE GENOMIC DNA]</scope>
    <source>
        <strain evidence="3 4">MB42</strain>
    </source>
</reference>
<name>A0A507DAL9_9FUNG</name>
<evidence type="ECO:0008006" key="5">
    <source>
        <dbReference type="Google" id="ProtNLM"/>
    </source>
</evidence>
<feature type="compositionally biased region" description="Polar residues" evidence="2">
    <location>
        <begin position="474"/>
        <end position="483"/>
    </location>
</feature>
<dbReference type="VEuPathDB" id="FungiDB:SeMB42_g02919"/>
<organism evidence="3 4">
    <name type="scientific">Synchytrium endobioticum</name>
    <dbReference type="NCBI Taxonomy" id="286115"/>
    <lineage>
        <taxon>Eukaryota</taxon>
        <taxon>Fungi</taxon>
        <taxon>Fungi incertae sedis</taxon>
        <taxon>Chytridiomycota</taxon>
        <taxon>Chytridiomycota incertae sedis</taxon>
        <taxon>Chytridiomycetes</taxon>
        <taxon>Synchytriales</taxon>
        <taxon>Synchytriaceae</taxon>
        <taxon>Synchytrium</taxon>
    </lineage>
</organism>
<keyword evidence="4" id="KW-1185">Reference proteome</keyword>
<feature type="compositionally biased region" description="Low complexity" evidence="2">
    <location>
        <begin position="422"/>
        <end position="436"/>
    </location>
</feature>
<dbReference type="EMBL" id="QEAN01000096">
    <property type="protein sequence ID" value="TPX48682.1"/>
    <property type="molecule type" value="Genomic_DNA"/>
</dbReference>
<accession>A0A507DAL9</accession>
<dbReference type="STRING" id="286115.A0A507DAL9"/>
<feature type="region of interest" description="Disordered" evidence="2">
    <location>
        <begin position="324"/>
        <end position="348"/>
    </location>
</feature>
<gene>
    <name evidence="3" type="ORF">SeMB42_g02919</name>
</gene>
<sequence length="505" mass="56757">MAALACCCVDSLLQAHPTTVVASSFAPCSTQTFIHQQCRKRPSVSGAVVVSRASGGQSPEARDAFYIARSRMDSISCPLEHNQTRYTLSIWHNALGESSPTEQSLHLVLRHTDSHQLSSWTGTFTGAYVEEMTRKTGNYKRFPVFVEMLVTGIKQANPTVSLDLLTHDDLLALKKTSSKASKSTINQHHQMRLYLILTYAVAFDRVHYPLPLLMNEQEPAASLRAEIQELKNEKTLHLQEIQRLLKENDRLKLELKRLASSRSGSSRISPPKIYAKPLKRKVHHESSFEFYDRNEPLEKPDITDALLKKDREIERLKLDLMKARSTNLSANRRPSPAPRGTIPRAPEPYKLIRSRPLYSAVPTRSASAGAIPAGARERIHSGSRTSRSPSPRFNPTQYVLEKEQKLREIRARSQDRFDRRSSTSSSISLLKSPPTSQERGRPRTAAPIPPLLSNRKATSIGRKPQKRRGRATSPAPSYGSTKDNNSEIDKRLETLRNFLNTISIS</sequence>
<proteinExistence type="predicted"/>
<feature type="region of interest" description="Disordered" evidence="2">
    <location>
        <begin position="361"/>
        <end position="489"/>
    </location>
</feature>
<protein>
    <recommendedName>
        <fullName evidence="5">VFL3 protein</fullName>
    </recommendedName>
</protein>
<feature type="compositionally biased region" description="Low complexity" evidence="2">
    <location>
        <begin position="382"/>
        <end position="395"/>
    </location>
</feature>
<evidence type="ECO:0000256" key="2">
    <source>
        <dbReference type="SAM" id="MobiDB-lite"/>
    </source>
</evidence>
<feature type="coiled-coil region" evidence="1">
    <location>
        <begin position="213"/>
        <end position="261"/>
    </location>
</feature>
<evidence type="ECO:0000256" key="1">
    <source>
        <dbReference type="SAM" id="Coils"/>
    </source>
</evidence>
<comment type="caution">
    <text evidence="3">The sequence shown here is derived from an EMBL/GenBank/DDBJ whole genome shotgun (WGS) entry which is preliminary data.</text>
</comment>
<keyword evidence="1" id="KW-0175">Coiled coil</keyword>
<feature type="compositionally biased region" description="Basic and acidic residues" evidence="2">
    <location>
        <begin position="400"/>
        <end position="421"/>
    </location>
</feature>
<evidence type="ECO:0000313" key="3">
    <source>
        <dbReference type="EMBL" id="TPX48682.1"/>
    </source>
</evidence>
<dbReference type="Proteomes" id="UP000317494">
    <property type="component" value="Unassembled WGS sequence"/>
</dbReference>
<dbReference type="AlphaFoldDB" id="A0A507DAL9"/>